<dbReference type="InterPro" id="IPR046348">
    <property type="entry name" value="SIS_dom_sf"/>
</dbReference>
<feature type="domain" description="HTH rpiR-type" evidence="4">
    <location>
        <begin position="2"/>
        <end position="78"/>
    </location>
</feature>
<dbReference type="SUPFAM" id="SSF53697">
    <property type="entry name" value="SIS domain"/>
    <property type="match status" value="1"/>
</dbReference>
<comment type="caution">
    <text evidence="6">The sequence shown here is derived from an EMBL/GenBank/DDBJ whole genome shotgun (WGS) entry which is preliminary data.</text>
</comment>
<dbReference type="PANTHER" id="PTHR30514:SF1">
    <property type="entry name" value="HTH-TYPE TRANSCRIPTIONAL REGULATOR HEXR-RELATED"/>
    <property type="match status" value="1"/>
</dbReference>
<organism evidence="6">
    <name type="scientific">Mesotoga infera</name>
    <dbReference type="NCBI Taxonomy" id="1236046"/>
    <lineage>
        <taxon>Bacteria</taxon>
        <taxon>Thermotogati</taxon>
        <taxon>Thermotogota</taxon>
        <taxon>Thermotogae</taxon>
        <taxon>Kosmotogales</taxon>
        <taxon>Kosmotogaceae</taxon>
        <taxon>Mesotoga</taxon>
    </lineage>
</organism>
<dbReference type="PROSITE" id="PS51464">
    <property type="entry name" value="SIS"/>
    <property type="match status" value="1"/>
</dbReference>
<accession>A0A7C1GYP0</accession>
<dbReference type="InterPro" id="IPR009057">
    <property type="entry name" value="Homeodomain-like_sf"/>
</dbReference>
<dbReference type="CDD" id="cd05013">
    <property type="entry name" value="SIS_RpiR"/>
    <property type="match status" value="1"/>
</dbReference>
<dbReference type="Gene3D" id="1.10.10.10">
    <property type="entry name" value="Winged helix-like DNA-binding domain superfamily/Winged helix DNA-binding domain"/>
    <property type="match status" value="1"/>
</dbReference>
<evidence type="ECO:0000256" key="1">
    <source>
        <dbReference type="ARBA" id="ARBA00023015"/>
    </source>
</evidence>
<dbReference type="AlphaFoldDB" id="A0A7C1GYP0"/>
<dbReference type="GO" id="GO:1901135">
    <property type="term" value="P:carbohydrate derivative metabolic process"/>
    <property type="evidence" value="ECO:0007669"/>
    <property type="project" value="InterPro"/>
</dbReference>
<dbReference type="PROSITE" id="PS51071">
    <property type="entry name" value="HTH_RPIR"/>
    <property type="match status" value="1"/>
</dbReference>
<dbReference type="InterPro" id="IPR047640">
    <property type="entry name" value="RpiR-like"/>
</dbReference>
<keyword evidence="3" id="KW-0804">Transcription</keyword>
<evidence type="ECO:0000256" key="2">
    <source>
        <dbReference type="ARBA" id="ARBA00023125"/>
    </source>
</evidence>
<proteinExistence type="predicted"/>
<feature type="domain" description="SIS" evidence="5">
    <location>
        <begin position="117"/>
        <end position="256"/>
    </location>
</feature>
<protein>
    <submittedName>
        <fullName evidence="6">MurR/RpiR family transcriptional regulator</fullName>
    </submittedName>
</protein>
<evidence type="ECO:0000259" key="5">
    <source>
        <dbReference type="PROSITE" id="PS51464"/>
    </source>
</evidence>
<evidence type="ECO:0000256" key="3">
    <source>
        <dbReference type="ARBA" id="ARBA00023163"/>
    </source>
</evidence>
<dbReference type="Proteomes" id="UP000886198">
    <property type="component" value="Unassembled WGS sequence"/>
</dbReference>
<keyword evidence="2" id="KW-0238">DNA-binding</keyword>
<sequence length="278" mass="31085">MSSLLQSYNEALHLLTETEEKIVSFVMNNPEQSLELSIHDLATRLEISPSMIVKAAKKLGFTGYTQLKLAIASELNILVQREKSSILIEDLKAYDELVSTTIKEAYCRLSEELIEEAARVLSLSQIVDIYAFGFDAVAGHDLYLKMLQCGKRVQLIQNGYEQMISAYSLESNSVVVAISSTGSSVDLIDALRFSKKTGASVVTITPAGSKLSDYSSINLESYYSKLVFPEGGLVTRIVQLMIVDVLYMKFLQISGGRFEERYSRFREVLDFKRRGAKK</sequence>
<keyword evidence="1" id="KW-0805">Transcription regulation</keyword>
<dbReference type="GO" id="GO:0003677">
    <property type="term" value="F:DNA binding"/>
    <property type="evidence" value="ECO:0007669"/>
    <property type="project" value="UniProtKB-KW"/>
</dbReference>
<dbReference type="PANTHER" id="PTHR30514">
    <property type="entry name" value="GLUCOKINASE"/>
    <property type="match status" value="1"/>
</dbReference>
<dbReference type="GO" id="GO:0003700">
    <property type="term" value="F:DNA-binding transcription factor activity"/>
    <property type="evidence" value="ECO:0007669"/>
    <property type="project" value="InterPro"/>
</dbReference>
<dbReference type="SUPFAM" id="SSF46689">
    <property type="entry name" value="Homeodomain-like"/>
    <property type="match status" value="1"/>
</dbReference>
<dbReference type="EMBL" id="DSBT01000043">
    <property type="protein sequence ID" value="HDP76804.1"/>
    <property type="molecule type" value="Genomic_DNA"/>
</dbReference>
<dbReference type="InterPro" id="IPR036388">
    <property type="entry name" value="WH-like_DNA-bd_sf"/>
</dbReference>
<dbReference type="Gene3D" id="3.40.50.10490">
    <property type="entry name" value="Glucose-6-phosphate isomerase like protein, domain 1"/>
    <property type="match status" value="1"/>
</dbReference>
<reference evidence="6" key="1">
    <citation type="journal article" date="2020" name="mSystems">
        <title>Genome- and Community-Level Interaction Insights into Carbon Utilization and Element Cycling Functions of Hydrothermarchaeota in Hydrothermal Sediment.</title>
        <authorList>
            <person name="Zhou Z."/>
            <person name="Liu Y."/>
            <person name="Xu W."/>
            <person name="Pan J."/>
            <person name="Luo Z.H."/>
            <person name="Li M."/>
        </authorList>
    </citation>
    <scope>NUCLEOTIDE SEQUENCE [LARGE SCALE GENOMIC DNA]</scope>
    <source>
        <strain evidence="6">SpSt-1179</strain>
    </source>
</reference>
<dbReference type="InterPro" id="IPR035472">
    <property type="entry name" value="RpiR-like_SIS"/>
</dbReference>
<evidence type="ECO:0000259" key="4">
    <source>
        <dbReference type="PROSITE" id="PS51071"/>
    </source>
</evidence>
<name>A0A7C1GYP0_9BACT</name>
<gene>
    <name evidence="6" type="ORF">ENN47_01180</name>
</gene>
<dbReference type="Pfam" id="PF01380">
    <property type="entry name" value="SIS"/>
    <property type="match status" value="1"/>
</dbReference>
<evidence type="ECO:0000313" key="6">
    <source>
        <dbReference type="EMBL" id="HDP76804.1"/>
    </source>
</evidence>
<dbReference type="InterPro" id="IPR001347">
    <property type="entry name" value="SIS_dom"/>
</dbReference>
<dbReference type="InterPro" id="IPR000281">
    <property type="entry name" value="HTH_RpiR"/>
</dbReference>
<dbReference type="GO" id="GO:0097367">
    <property type="term" value="F:carbohydrate derivative binding"/>
    <property type="evidence" value="ECO:0007669"/>
    <property type="project" value="InterPro"/>
</dbReference>
<dbReference type="Pfam" id="PF01418">
    <property type="entry name" value="HTH_6"/>
    <property type="match status" value="1"/>
</dbReference>